<evidence type="ECO:0000313" key="2">
    <source>
        <dbReference type="EMBL" id="CAF0844922.1"/>
    </source>
</evidence>
<evidence type="ECO:0000256" key="1">
    <source>
        <dbReference type="SAM" id="SignalP"/>
    </source>
</evidence>
<feature type="signal peptide" evidence="1">
    <location>
        <begin position="1"/>
        <end position="21"/>
    </location>
</feature>
<feature type="chain" id="PRO_5036409521" evidence="1">
    <location>
        <begin position="22"/>
        <end position="157"/>
    </location>
</feature>
<dbReference type="EMBL" id="CAJNOQ010000851">
    <property type="protein sequence ID" value="CAF0844922.1"/>
    <property type="molecule type" value="Genomic_DNA"/>
</dbReference>
<dbReference type="EMBL" id="CAJOBC010000850">
    <property type="protein sequence ID" value="CAF3632414.1"/>
    <property type="molecule type" value="Genomic_DNA"/>
</dbReference>
<organism evidence="2 4">
    <name type="scientific">Didymodactylos carnosus</name>
    <dbReference type="NCBI Taxonomy" id="1234261"/>
    <lineage>
        <taxon>Eukaryota</taxon>
        <taxon>Metazoa</taxon>
        <taxon>Spiralia</taxon>
        <taxon>Gnathifera</taxon>
        <taxon>Rotifera</taxon>
        <taxon>Eurotatoria</taxon>
        <taxon>Bdelloidea</taxon>
        <taxon>Philodinida</taxon>
        <taxon>Philodinidae</taxon>
        <taxon>Didymodactylos</taxon>
    </lineage>
</organism>
<dbReference type="Proteomes" id="UP000663829">
    <property type="component" value="Unassembled WGS sequence"/>
</dbReference>
<proteinExistence type="predicted"/>
<keyword evidence="1" id="KW-0732">Signal</keyword>
<evidence type="ECO:0000313" key="4">
    <source>
        <dbReference type="Proteomes" id="UP000663829"/>
    </source>
</evidence>
<comment type="caution">
    <text evidence="2">The sequence shown here is derived from an EMBL/GenBank/DDBJ whole genome shotgun (WGS) entry which is preliminary data.</text>
</comment>
<dbReference type="OrthoDB" id="10042606at2759"/>
<accession>A0A813VTQ3</accession>
<reference evidence="2" key="1">
    <citation type="submission" date="2021-02" db="EMBL/GenBank/DDBJ databases">
        <authorList>
            <person name="Nowell W R."/>
        </authorList>
    </citation>
    <scope>NUCLEOTIDE SEQUENCE</scope>
</reference>
<gene>
    <name evidence="2" type="ORF">GPM918_LOCUS5761</name>
    <name evidence="3" type="ORF">SRO942_LOCUS5759</name>
</gene>
<protein>
    <submittedName>
        <fullName evidence="2">Uncharacterized protein</fullName>
    </submittedName>
</protein>
<evidence type="ECO:0000313" key="3">
    <source>
        <dbReference type="EMBL" id="CAF3632414.1"/>
    </source>
</evidence>
<keyword evidence="4" id="KW-1185">Reference proteome</keyword>
<sequence>MSSSKIVIALIFFLFIGIVKSSPYYHHNDGSDNVQLQYQNGMTDGSSPSLAAQTHQDLDNLMLDDDNNNNNNNNNYLIEQPPFKKYPEQWGQLKPHATQFLHYDDTPEWLMMDKDSLDDHYLSKRTLIKNRHIKRKPSKPPMEVMNEIVNSIYLKKK</sequence>
<name>A0A813VTQ3_9BILA</name>
<dbReference type="Proteomes" id="UP000681722">
    <property type="component" value="Unassembled WGS sequence"/>
</dbReference>
<dbReference type="AlphaFoldDB" id="A0A813VTQ3"/>